<gene>
    <name evidence="1" type="ORF">SAMN05216268_12673</name>
</gene>
<evidence type="ECO:0000313" key="1">
    <source>
        <dbReference type="EMBL" id="SHN24177.1"/>
    </source>
</evidence>
<dbReference type="RefSeq" id="WP_073449018.1">
    <property type="nucleotide sequence ID" value="NZ_FRBK01000026.1"/>
</dbReference>
<organism evidence="1 2">
    <name type="scientific">Streptomyces yunnanensis</name>
    <dbReference type="NCBI Taxonomy" id="156453"/>
    <lineage>
        <taxon>Bacteria</taxon>
        <taxon>Bacillati</taxon>
        <taxon>Actinomycetota</taxon>
        <taxon>Actinomycetes</taxon>
        <taxon>Kitasatosporales</taxon>
        <taxon>Streptomycetaceae</taxon>
        <taxon>Streptomyces</taxon>
    </lineage>
</organism>
<dbReference type="AlphaFoldDB" id="A0A9X8N7S5"/>
<dbReference type="Proteomes" id="UP000184388">
    <property type="component" value="Unassembled WGS sequence"/>
</dbReference>
<name>A0A9X8N7S5_9ACTN</name>
<dbReference type="EMBL" id="FRBK01000026">
    <property type="protein sequence ID" value="SHN24177.1"/>
    <property type="molecule type" value="Genomic_DNA"/>
</dbReference>
<sequence length="91" mass="10053">MSFNNVIPGWIAARLAEIKTDRSVVRQDAGAGPRLDRDDNATVIVTGTHREGGNSSTEVLHLTFDAAVKLHAQLGEAIKTHRIFKEFKRND</sequence>
<reference evidence="2" key="1">
    <citation type="submission" date="2016-11" db="EMBL/GenBank/DDBJ databases">
        <authorList>
            <person name="Jaros S."/>
            <person name="Januszkiewicz K."/>
            <person name="Wedrychowicz H."/>
        </authorList>
    </citation>
    <scope>NUCLEOTIDE SEQUENCE [LARGE SCALE GENOMIC DNA]</scope>
    <source>
        <strain evidence="2">CGMCC 4.3555</strain>
    </source>
</reference>
<accession>A0A9X8N7S5</accession>
<proteinExistence type="predicted"/>
<comment type="caution">
    <text evidence="1">The sequence shown here is derived from an EMBL/GenBank/DDBJ whole genome shotgun (WGS) entry which is preliminary data.</text>
</comment>
<evidence type="ECO:0000313" key="2">
    <source>
        <dbReference type="Proteomes" id="UP000184388"/>
    </source>
</evidence>
<protein>
    <submittedName>
        <fullName evidence="1">Uncharacterized protein</fullName>
    </submittedName>
</protein>